<feature type="transmembrane region" description="Helical" evidence="7">
    <location>
        <begin position="12"/>
        <end position="31"/>
    </location>
</feature>
<feature type="transmembrane region" description="Helical" evidence="7">
    <location>
        <begin position="180"/>
        <end position="201"/>
    </location>
</feature>
<dbReference type="EMBL" id="FUYX01000002">
    <property type="protein sequence ID" value="SKB50773.1"/>
    <property type="molecule type" value="Genomic_DNA"/>
</dbReference>
<dbReference type="Proteomes" id="UP000051562">
    <property type="component" value="Unassembled WGS sequence"/>
</dbReference>
<protein>
    <submittedName>
        <fullName evidence="9">Glutathione ABC transporter permease</fullName>
    </submittedName>
    <submittedName>
        <fullName evidence="10">Peptide/nickel transport system permease protein</fullName>
    </submittedName>
</protein>
<name>A0A0Q3L0A6_9HYPH</name>
<dbReference type="STRING" id="53254.SAMN05660750_01039"/>
<keyword evidence="2 7" id="KW-0813">Transport</keyword>
<organism evidence="9 11">
    <name type="scientific">Bosea thiooxidans</name>
    <dbReference type="NCBI Taxonomy" id="53254"/>
    <lineage>
        <taxon>Bacteria</taxon>
        <taxon>Pseudomonadati</taxon>
        <taxon>Pseudomonadota</taxon>
        <taxon>Alphaproteobacteria</taxon>
        <taxon>Hyphomicrobiales</taxon>
        <taxon>Boseaceae</taxon>
        <taxon>Bosea</taxon>
    </lineage>
</organism>
<evidence type="ECO:0000256" key="4">
    <source>
        <dbReference type="ARBA" id="ARBA00022692"/>
    </source>
</evidence>
<feature type="transmembrane region" description="Helical" evidence="7">
    <location>
        <begin position="138"/>
        <end position="160"/>
    </location>
</feature>
<evidence type="ECO:0000256" key="2">
    <source>
        <dbReference type="ARBA" id="ARBA00022448"/>
    </source>
</evidence>
<dbReference type="InterPro" id="IPR045621">
    <property type="entry name" value="BPD_transp_1_N"/>
</dbReference>
<comment type="similarity">
    <text evidence="7">Belongs to the binding-protein-dependent transport system permease family.</text>
</comment>
<dbReference type="PANTHER" id="PTHR43163:SF6">
    <property type="entry name" value="DIPEPTIDE TRANSPORT SYSTEM PERMEASE PROTEIN DPPB-RELATED"/>
    <property type="match status" value="1"/>
</dbReference>
<sequence>MSAAWLTRRILLTLLMAWVVATIVFLALHMVPGDPAELLLSTAGVVPDPASVAELREKLGLDRPLLAQYGQFLLGLTRGDLGNSLVDDYPVIQEIGLRLPRTLELILAGTLIALVVGVPSGVYAAVHRGGAFDRAASWITALLLAVPVFVIGTLLVLLLAQTLRLMPAGGYAPFAQDPGQHLKLLTLPAVAIAKGLSAVLFRMTRAATLDALAHDYVRTARAKGLSPRRVLVVHVLRNALNPVVTVLGLQMGTLLGGTVLVEYVFNWPGLSTPLLRAVEGRDYPMVVGIILTISVLFLLINLLVEMLHAAIDPRVQAA</sequence>
<comment type="subcellular location">
    <subcellularLocation>
        <location evidence="1 7">Cell membrane</location>
        <topology evidence="1 7">Multi-pass membrane protein</topology>
    </subcellularLocation>
</comment>
<dbReference type="InterPro" id="IPR000515">
    <property type="entry name" value="MetI-like"/>
</dbReference>
<feature type="transmembrane region" description="Helical" evidence="7">
    <location>
        <begin position="105"/>
        <end position="126"/>
    </location>
</feature>
<dbReference type="OrthoDB" id="9805855at2"/>
<reference evidence="10 12" key="2">
    <citation type="submission" date="2017-02" db="EMBL/GenBank/DDBJ databases">
        <authorList>
            <person name="Peterson S.W."/>
        </authorList>
    </citation>
    <scope>NUCLEOTIDE SEQUENCE [LARGE SCALE GENOMIC DNA]</scope>
    <source>
        <strain evidence="10 12">DSM 9653</strain>
    </source>
</reference>
<dbReference type="AlphaFoldDB" id="A0A0Q3L0A6"/>
<keyword evidence="5 7" id="KW-1133">Transmembrane helix</keyword>
<keyword evidence="4 7" id="KW-0812">Transmembrane</keyword>
<dbReference type="Proteomes" id="UP000190130">
    <property type="component" value="Unassembled WGS sequence"/>
</dbReference>
<accession>A0A0Q3L0A6</accession>
<proteinExistence type="inferred from homology"/>
<dbReference type="PANTHER" id="PTHR43163">
    <property type="entry name" value="DIPEPTIDE TRANSPORT SYSTEM PERMEASE PROTEIN DPPB-RELATED"/>
    <property type="match status" value="1"/>
</dbReference>
<gene>
    <name evidence="9" type="ORF">ARD30_15355</name>
    <name evidence="10" type="ORF">SAMN05660750_01039</name>
</gene>
<feature type="domain" description="ABC transmembrane type-1" evidence="8">
    <location>
        <begin position="99"/>
        <end position="308"/>
    </location>
</feature>
<evidence type="ECO:0000259" key="8">
    <source>
        <dbReference type="PROSITE" id="PS50928"/>
    </source>
</evidence>
<dbReference type="EMBL" id="LMAR01000043">
    <property type="protein sequence ID" value="KQK30076.1"/>
    <property type="molecule type" value="Genomic_DNA"/>
</dbReference>
<dbReference type="SUPFAM" id="SSF161098">
    <property type="entry name" value="MetI-like"/>
    <property type="match status" value="1"/>
</dbReference>
<dbReference type="GO" id="GO:0071916">
    <property type="term" value="F:dipeptide transmembrane transporter activity"/>
    <property type="evidence" value="ECO:0007669"/>
    <property type="project" value="TreeGrafter"/>
</dbReference>
<evidence type="ECO:0000313" key="10">
    <source>
        <dbReference type="EMBL" id="SKB50773.1"/>
    </source>
</evidence>
<evidence type="ECO:0000313" key="12">
    <source>
        <dbReference type="Proteomes" id="UP000190130"/>
    </source>
</evidence>
<keyword evidence="6 7" id="KW-0472">Membrane</keyword>
<dbReference type="PROSITE" id="PS50928">
    <property type="entry name" value="ABC_TM1"/>
    <property type="match status" value="1"/>
</dbReference>
<dbReference type="Pfam" id="PF19300">
    <property type="entry name" value="BPD_transp_1_N"/>
    <property type="match status" value="1"/>
</dbReference>
<keyword evidence="11" id="KW-1185">Reference proteome</keyword>
<reference evidence="9 11" key="1">
    <citation type="submission" date="2015-10" db="EMBL/GenBank/DDBJ databases">
        <title>Draft genome of Bosea thiooxidans.</title>
        <authorList>
            <person name="Wang X."/>
        </authorList>
    </citation>
    <scope>NUCLEOTIDE SEQUENCE [LARGE SCALE GENOMIC DNA]</scope>
    <source>
        <strain evidence="9 11">CGMCC 9174</strain>
    </source>
</reference>
<dbReference type="CDD" id="cd06261">
    <property type="entry name" value="TM_PBP2"/>
    <property type="match status" value="1"/>
</dbReference>
<dbReference type="RefSeq" id="WP_055728634.1">
    <property type="nucleotide sequence ID" value="NZ_FUYX01000002.1"/>
</dbReference>
<evidence type="ECO:0000256" key="5">
    <source>
        <dbReference type="ARBA" id="ARBA00022989"/>
    </source>
</evidence>
<feature type="transmembrane region" description="Helical" evidence="7">
    <location>
        <begin position="243"/>
        <end position="265"/>
    </location>
</feature>
<dbReference type="GO" id="GO:0005886">
    <property type="term" value="C:plasma membrane"/>
    <property type="evidence" value="ECO:0007669"/>
    <property type="project" value="UniProtKB-SubCell"/>
</dbReference>
<evidence type="ECO:0000256" key="3">
    <source>
        <dbReference type="ARBA" id="ARBA00022475"/>
    </source>
</evidence>
<feature type="transmembrane region" description="Helical" evidence="7">
    <location>
        <begin position="285"/>
        <end position="304"/>
    </location>
</feature>
<evidence type="ECO:0000313" key="11">
    <source>
        <dbReference type="Proteomes" id="UP000051562"/>
    </source>
</evidence>
<dbReference type="Pfam" id="PF00528">
    <property type="entry name" value="BPD_transp_1"/>
    <property type="match status" value="1"/>
</dbReference>
<evidence type="ECO:0000256" key="6">
    <source>
        <dbReference type="ARBA" id="ARBA00023136"/>
    </source>
</evidence>
<evidence type="ECO:0000256" key="1">
    <source>
        <dbReference type="ARBA" id="ARBA00004651"/>
    </source>
</evidence>
<dbReference type="InterPro" id="IPR035906">
    <property type="entry name" value="MetI-like_sf"/>
</dbReference>
<keyword evidence="3" id="KW-1003">Cell membrane</keyword>
<evidence type="ECO:0000313" key="9">
    <source>
        <dbReference type="EMBL" id="KQK30076.1"/>
    </source>
</evidence>
<dbReference type="Gene3D" id="1.10.3720.10">
    <property type="entry name" value="MetI-like"/>
    <property type="match status" value="1"/>
</dbReference>
<evidence type="ECO:0000256" key="7">
    <source>
        <dbReference type="RuleBase" id="RU363032"/>
    </source>
</evidence>